<dbReference type="EnsemblPlants" id="AET6Gv20549900.35">
    <property type="protein sequence ID" value="AET6Gv20549900.35"/>
    <property type="gene ID" value="AET6Gv20549900"/>
</dbReference>
<dbReference type="Gramene" id="AET6Gv20549900.55">
    <property type="protein sequence ID" value="AET6Gv20549900.55"/>
    <property type="gene ID" value="AET6Gv20549900"/>
</dbReference>
<dbReference type="EnsemblPlants" id="AET6Gv20549900.49">
    <property type="protein sequence ID" value="AET6Gv20549900.49"/>
    <property type="gene ID" value="AET6Gv20549900"/>
</dbReference>
<evidence type="ECO:0000313" key="1">
    <source>
        <dbReference type="EnsemblPlants" id="AET6Gv20549900.56"/>
    </source>
</evidence>
<dbReference type="Gramene" id="AET6Gv20549900.56">
    <property type="protein sequence ID" value="AET6Gv20549900.56"/>
    <property type="gene ID" value="AET6Gv20549900"/>
</dbReference>
<sequence length="128" mass="14966">MTIHACCVIILPRKPWQFARVTWPNSECRLEMLHMGKQTWHKPLFMETFIVAVWGSGWREMTSPSEECPCKYYPTITSLLIHACTPSEDHSRPKKSSLLKLCMLIYIRHLCLCCLLFESIVNGYQNFL</sequence>
<reference evidence="2" key="2">
    <citation type="journal article" date="2017" name="Nat. Plants">
        <title>The Aegilops tauschii genome reveals multiple impacts of transposons.</title>
        <authorList>
            <person name="Zhao G."/>
            <person name="Zou C."/>
            <person name="Li K."/>
            <person name="Wang K."/>
            <person name="Li T."/>
            <person name="Gao L."/>
            <person name="Zhang X."/>
            <person name="Wang H."/>
            <person name="Yang Z."/>
            <person name="Liu X."/>
            <person name="Jiang W."/>
            <person name="Mao L."/>
            <person name="Kong X."/>
            <person name="Jiao Y."/>
            <person name="Jia J."/>
        </authorList>
    </citation>
    <scope>NUCLEOTIDE SEQUENCE [LARGE SCALE GENOMIC DNA]</scope>
    <source>
        <strain evidence="2">cv. AL8/78</strain>
    </source>
</reference>
<dbReference type="Gramene" id="AET6Gv20549900.49">
    <property type="protein sequence ID" value="AET6Gv20549900.49"/>
    <property type="gene ID" value="AET6Gv20549900"/>
</dbReference>
<evidence type="ECO:0000313" key="2">
    <source>
        <dbReference type="Proteomes" id="UP000015105"/>
    </source>
</evidence>
<keyword evidence="2" id="KW-1185">Reference proteome</keyword>
<dbReference type="Gramene" id="AET6Gv20549900.58">
    <property type="protein sequence ID" value="AET6Gv20549900.58"/>
    <property type="gene ID" value="AET6Gv20549900"/>
</dbReference>
<dbReference type="EnsemblPlants" id="AET6Gv20549900.58">
    <property type="protein sequence ID" value="AET6Gv20549900.58"/>
    <property type="gene ID" value="AET6Gv20549900"/>
</dbReference>
<dbReference type="Gramene" id="AET6Gv20549900.51">
    <property type="protein sequence ID" value="AET6Gv20549900.51"/>
    <property type="gene ID" value="AET6Gv20549900"/>
</dbReference>
<dbReference type="EnsemblPlants" id="AET6Gv20549900.50">
    <property type="protein sequence ID" value="AET6Gv20549900.50"/>
    <property type="gene ID" value="AET6Gv20549900"/>
</dbReference>
<dbReference type="EnsemblPlants" id="AET6Gv20549900.41">
    <property type="protein sequence ID" value="AET6Gv20549900.41"/>
    <property type="gene ID" value="AET6Gv20549900"/>
</dbReference>
<dbReference type="EnsemblPlants" id="AET6Gv20549900.45">
    <property type="protein sequence ID" value="AET6Gv20549900.45"/>
    <property type="gene ID" value="AET6Gv20549900"/>
</dbReference>
<dbReference type="EnsemblPlants" id="AET6Gv20549900.52">
    <property type="protein sequence ID" value="AET6Gv20549900.52"/>
    <property type="gene ID" value="AET6Gv20549900"/>
</dbReference>
<dbReference type="Gramene" id="AET6Gv20549900.45">
    <property type="protein sequence ID" value="AET6Gv20549900.45"/>
    <property type="gene ID" value="AET6Gv20549900"/>
</dbReference>
<dbReference type="Gramene" id="AET6Gv20549900.50">
    <property type="protein sequence ID" value="AET6Gv20549900.50"/>
    <property type="gene ID" value="AET6Gv20549900"/>
</dbReference>
<dbReference type="AlphaFoldDB" id="A0A453NYJ8"/>
<organism evidence="1 2">
    <name type="scientific">Aegilops tauschii subsp. strangulata</name>
    <name type="common">Goatgrass</name>
    <dbReference type="NCBI Taxonomy" id="200361"/>
    <lineage>
        <taxon>Eukaryota</taxon>
        <taxon>Viridiplantae</taxon>
        <taxon>Streptophyta</taxon>
        <taxon>Embryophyta</taxon>
        <taxon>Tracheophyta</taxon>
        <taxon>Spermatophyta</taxon>
        <taxon>Magnoliopsida</taxon>
        <taxon>Liliopsida</taxon>
        <taxon>Poales</taxon>
        <taxon>Poaceae</taxon>
        <taxon>BOP clade</taxon>
        <taxon>Pooideae</taxon>
        <taxon>Triticodae</taxon>
        <taxon>Triticeae</taxon>
        <taxon>Triticinae</taxon>
        <taxon>Aegilops</taxon>
    </lineage>
</organism>
<reference evidence="2" key="1">
    <citation type="journal article" date="2014" name="Science">
        <title>Ancient hybridizations among the ancestral genomes of bread wheat.</title>
        <authorList>
            <consortium name="International Wheat Genome Sequencing Consortium,"/>
            <person name="Marcussen T."/>
            <person name="Sandve S.R."/>
            <person name="Heier L."/>
            <person name="Spannagl M."/>
            <person name="Pfeifer M."/>
            <person name="Jakobsen K.S."/>
            <person name="Wulff B.B."/>
            <person name="Steuernagel B."/>
            <person name="Mayer K.F."/>
            <person name="Olsen O.A."/>
        </authorList>
    </citation>
    <scope>NUCLEOTIDE SEQUENCE [LARGE SCALE GENOMIC DNA]</scope>
    <source>
        <strain evidence="2">cv. AL8/78</strain>
    </source>
</reference>
<dbReference type="EnsemblPlants" id="AET6Gv20549900.42">
    <property type="protein sequence ID" value="AET6Gv20549900.42"/>
    <property type="gene ID" value="AET6Gv20549900"/>
</dbReference>
<accession>A0A453NYJ8</accession>
<dbReference type="Gramene" id="AET6Gv20549900.42">
    <property type="protein sequence ID" value="AET6Gv20549900.42"/>
    <property type="gene ID" value="AET6Gv20549900"/>
</dbReference>
<dbReference type="Gramene" id="AET6Gv20549900.54">
    <property type="protein sequence ID" value="AET6Gv20549900.54"/>
    <property type="gene ID" value="AET6Gv20549900"/>
</dbReference>
<dbReference type="EnsemblPlants" id="AET6Gv20549900.48">
    <property type="protein sequence ID" value="AET6Gv20549900.48"/>
    <property type="gene ID" value="AET6Gv20549900"/>
</dbReference>
<dbReference type="Gramene" id="AET6Gv20549900.48">
    <property type="protein sequence ID" value="AET6Gv20549900.48"/>
    <property type="gene ID" value="AET6Gv20549900"/>
</dbReference>
<proteinExistence type="predicted"/>
<dbReference type="EnsemblPlants" id="AET6Gv20549900.38">
    <property type="protein sequence ID" value="AET6Gv20549900.38"/>
    <property type="gene ID" value="AET6Gv20549900"/>
</dbReference>
<dbReference type="Gramene" id="AET6Gv20549900.35">
    <property type="protein sequence ID" value="AET6Gv20549900.35"/>
    <property type="gene ID" value="AET6Gv20549900"/>
</dbReference>
<dbReference type="Proteomes" id="UP000015105">
    <property type="component" value="Chromosome 6D"/>
</dbReference>
<dbReference type="EnsemblPlants" id="AET6Gv20549900.56">
    <property type="protein sequence ID" value="AET6Gv20549900.56"/>
    <property type="gene ID" value="AET6Gv20549900"/>
</dbReference>
<dbReference type="EnsemblPlants" id="AET6Gv20549900.60">
    <property type="protein sequence ID" value="AET6Gv20549900.60"/>
    <property type="gene ID" value="AET6Gv20549900"/>
</dbReference>
<dbReference type="EnsemblPlants" id="AET6Gv20549900.54">
    <property type="protein sequence ID" value="AET6Gv20549900.54"/>
    <property type="gene ID" value="AET6Gv20549900"/>
</dbReference>
<dbReference type="EnsemblPlants" id="AET6Gv20549900.51">
    <property type="protein sequence ID" value="AET6Gv20549900.51"/>
    <property type="gene ID" value="AET6Gv20549900"/>
</dbReference>
<dbReference type="Gramene" id="AET6Gv20549900.52">
    <property type="protein sequence ID" value="AET6Gv20549900.52"/>
    <property type="gene ID" value="AET6Gv20549900"/>
</dbReference>
<dbReference type="Gramene" id="AET6Gv20549900.57">
    <property type="protein sequence ID" value="AET6Gv20549900.57"/>
    <property type="gene ID" value="AET6Gv20549900"/>
</dbReference>
<reference evidence="1" key="5">
    <citation type="journal article" date="2021" name="G3 (Bethesda)">
        <title>Aegilops tauschii genome assembly Aet v5.0 features greater sequence contiguity and improved annotation.</title>
        <authorList>
            <person name="Wang L."/>
            <person name="Zhu T."/>
            <person name="Rodriguez J.C."/>
            <person name="Deal K.R."/>
            <person name="Dubcovsky J."/>
            <person name="McGuire P.E."/>
            <person name="Lux T."/>
            <person name="Spannagl M."/>
            <person name="Mayer K.F.X."/>
            <person name="Baldrich P."/>
            <person name="Meyers B.C."/>
            <person name="Huo N."/>
            <person name="Gu Y.Q."/>
            <person name="Zhou H."/>
            <person name="Devos K.M."/>
            <person name="Bennetzen J.L."/>
            <person name="Unver T."/>
            <person name="Budak H."/>
            <person name="Gulick P.J."/>
            <person name="Galiba G."/>
            <person name="Kalapos B."/>
            <person name="Nelson D.R."/>
            <person name="Li P."/>
            <person name="You F.M."/>
            <person name="Luo M.C."/>
            <person name="Dvorak J."/>
        </authorList>
    </citation>
    <scope>NUCLEOTIDE SEQUENCE [LARGE SCALE GENOMIC DNA]</scope>
    <source>
        <strain evidence="1">cv. AL8/78</strain>
    </source>
</reference>
<dbReference type="Gramene" id="AET6Gv20549900.41">
    <property type="protein sequence ID" value="AET6Gv20549900.41"/>
    <property type="gene ID" value="AET6Gv20549900"/>
</dbReference>
<reference evidence="1" key="3">
    <citation type="journal article" date="2017" name="Nature">
        <title>Genome sequence of the progenitor of the wheat D genome Aegilops tauschii.</title>
        <authorList>
            <person name="Luo M.C."/>
            <person name="Gu Y.Q."/>
            <person name="Puiu D."/>
            <person name="Wang H."/>
            <person name="Twardziok S.O."/>
            <person name="Deal K.R."/>
            <person name="Huo N."/>
            <person name="Zhu T."/>
            <person name="Wang L."/>
            <person name="Wang Y."/>
            <person name="McGuire P.E."/>
            <person name="Liu S."/>
            <person name="Long H."/>
            <person name="Ramasamy R.K."/>
            <person name="Rodriguez J.C."/>
            <person name="Van S.L."/>
            <person name="Yuan L."/>
            <person name="Wang Z."/>
            <person name="Xia Z."/>
            <person name="Xiao L."/>
            <person name="Anderson O.D."/>
            <person name="Ouyang S."/>
            <person name="Liang Y."/>
            <person name="Zimin A.V."/>
            <person name="Pertea G."/>
            <person name="Qi P."/>
            <person name="Bennetzen J.L."/>
            <person name="Dai X."/>
            <person name="Dawson M.W."/>
            <person name="Muller H.G."/>
            <person name="Kugler K."/>
            <person name="Rivarola-Duarte L."/>
            <person name="Spannagl M."/>
            <person name="Mayer K.F.X."/>
            <person name="Lu F.H."/>
            <person name="Bevan M.W."/>
            <person name="Leroy P."/>
            <person name="Li P."/>
            <person name="You F.M."/>
            <person name="Sun Q."/>
            <person name="Liu Z."/>
            <person name="Lyons E."/>
            <person name="Wicker T."/>
            <person name="Salzberg S.L."/>
            <person name="Devos K.M."/>
            <person name="Dvorak J."/>
        </authorList>
    </citation>
    <scope>NUCLEOTIDE SEQUENCE [LARGE SCALE GENOMIC DNA]</scope>
    <source>
        <strain evidence="1">cv. AL8/78</strain>
    </source>
</reference>
<dbReference type="EnsemblPlants" id="AET6Gv20549900.55">
    <property type="protein sequence ID" value="AET6Gv20549900.55"/>
    <property type="gene ID" value="AET6Gv20549900"/>
</dbReference>
<protein>
    <submittedName>
        <fullName evidence="1">Uncharacterized protein</fullName>
    </submittedName>
</protein>
<dbReference type="EnsemblPlants" id="AET6Gv20549900.61">
    <property type="protein sequence ID" value="AET6Gv20549900.61"/>
    <property type="gene ID" value="AET6Gv20549900"/>
</dbReference>
<name>A0A453NYJ8_AEGTS</name>
<dbReference type="Gramene" id="AET6Gv20549900.60">
    <property type="protein sequence ID" value="AET6Gv20549900.60"/>
    <property type="gene ID" value="AET6Gv20549900"/>
</dbReference>
<dbReference type="EnsemblPlants" id="AET6Gv20549900.57">
    <property type="protein sequence ID" value="AET6Gv20549900.57"/>
    <property type="gene ID" value="AET6Gv20549900"/>
</dbReference>
<dbReference type="Gramene" id="AET6Gv20549900.38">
    <property type="protein sequence ID" value="AET6Gv20549900.38"/>
    <property type="gene ID" value="AET6Gv20549900"/>
</dbReference>
<dbReference type="Gramene" id="AET6Gv20549900.61">
    <property type="protein sequence ID" value="AET6Gv20549900.61"/>
    <property type="gene ID" value="AET6Gv20549900"/>
</dbReference>
<reference evidence="1" key="4">
    <citation type="submission" date="2019-03" db="UniProtKB">
        <authorList>
            <consortium name="EnsemblPlants"/>
        </authorList>
    </citation>
    <scope>IDENTIFICATION</scope>
</reference>